<dbReference type="OrthoDB" id="3935740at2759"/>
<feature type="compositionally biased region" description="Low complexity" evidence="1">
    <location>
        <begin position="225"/>
        <end position="239"/>
    </location>
</feature>
<feature type="domain" description="Apple" evidence="3">
    <location>
        <begin position="108"/>
        <end position="184"/>
    </location>
</feature>
<evidence type="ECO:0000313" key="4">
    <source>
        <dbReference type="EMBL" id="KAF2112387.1"/>
    </source>
</evidence>
<keyword evidence="5" id="KW-1185">Reference proteome</keyword>
<dbReference type="AlphaFoldDB" id="A0A6A5Z0L0"/>
<name>A0A6A5Z0L0_9PLEO</name>
<dbReference type="Proteomes" id="UP000799770">
    <property type="component" value="Unassembled WGS sequence"/>
</dbReference>
<dbReference type="InterPro" id="IPR003609">
    <property type="entry name" value="Pan_app"/>
</dbReference>
<protein>
    <recommendedName>
        <fullName evidence="3">Apple domain-containing protein</fullName>
    </recommendedName>
</protein>
<keyword evidence="2" id="KW-0732">Signal</keyword>
<gene>
    <name evidence="4" type="ORF">BDV96DRAFT_602304</name>
</gene>
<evidence type="ECO:0000313" key="5">
    <source>
        <dbReference type="Proteomes" id="UP000799770"/>
    </source>
</evidence>
<feature type="region of interest" description="Disordered" evidence="1">
    <location>
        <begin position="219"/>
        <end position="240"/>
    </location>
</feature>
<organism evidence="4 5">
    <name type="scientific">Lophiotrema nucula</name>
    <dbReference type="NCBI Taxonomy" id="690887"/>
    <lineage>
        <taxon>Eukaryota</taxon>
        <taxon>Fungi</taxon>
        <taxon>Dikarya</taxon>
        <taxon>Ascomycota</taxon>
        <taxon>Pezizomycotina</taxon>
        <taxon>Dothideomycetes</taxon>
        <taxon>Pleosporomycetidae</taxon>
        <taxon>Pleosporales</taxon>
        <taxon>Lophiotremataceae</taxon>
        <taxon>Lophiotrema</taxon>
    </lineage>
</organism>
<feature type="chain" id="PRO_5025679511" description="Apple domain-containing protein" evidence="2">
    <location>
        <begin position="19"/>
        <end position="934"/>
    </location>
</feature>
<evidence type="ECO:0000256" key="2">
    <source>
        <dbReference type="SAM" id="SignalP"/>
    </source>
</evidence>
<accession>A0A6A5Z0L0</accession>
<proteinExistence type="predicted"/>
<reference evidence="4" key="1">
    <citation type="journal article" date="2020" name="Stud. Mycol.">
        <title>101 Dothideomycetes genomes: a test case for predicting lifestyles and emergence of pathogens.</title>
        <authorList>
            <person name="Haridas S."/>
            <person name="Albert R."/>
            <person name="Binder M."/>
            <person name="Bloem J."/>
            <person name="Labutti K."/>
            <person name="Salamov A."/>
            <person name="Andreopoulos B."/>
            <person name="Baker S."/>
            <person name="Barry K."/>
            <person name="Bills G."/>
            <person name="Bluhm B."/>
            <person name="Cannon C."/>
            <person name="Castanera R."/>
            <person name="Culley D."/>
            <person name="Daum C."/>
            <person name="Ezra D."/>
            <person name="Gonzalez J."/>
            <person name="Henrissat B."/>
            <person name="Kuo A."/>
            <person name="Liang C."/>
            <person name="Lipzen A."/>
            <person name="Lutzoni F."/>
            <person name="Magnuson J."/>
            <person name="Mondo S."/>
            <person name="Nolan M."/>
            <person name="Ohm R."/>
            <person name="Pangilinan J."/>
            <person name="Park H.-J."/>
            <person name="Ramirez L."/>
            <person name="Alfaro M."/>
            <person name="Sun H."/>
            <person name="Tritt A."/>
            <person name="Yoshinaga Y."/>
            <person name="Zwiers L.-H."/>
            <person name="Turgeon B."/>
            <person name="Goodwin S."/>
            <person name="Spatafora J."/>
            <person name="Crous P."/>
            <person name="Grigoriev I."/>
        </authorList>
    </citation>
    <scope>NUCLEOTIDE SEQUENCE</scope>
    <source>
        <strain evidence="4">CBS 627.86</strain>
    </source>
</reference>
<dbReference type="EMBL" id="ML977331">
    <property type="protein sequence ID" value="KAF2112387.1"/>
    <property type="molecule type" value="Genomic_DNA"/>
</dbReference>
<feature type="domain" description="Apple" evidence="3">
    <location>
        <begin position="30"/>
        <end position="101"/>
    </location>
</feature>
<dbReference type="PROSITE" id="PS50948">
    <property type="entry name" value="PAN"/>
    <property type="match status" value="2"/>
</dbReference>
<evidence type="ECO:0000259" key="3">
    <source>
        <dbReference type="PROSITE" id="PS50948"/>
    </source>
</evidence>
<sequence>MRLLSWVALTASLGFVFADNVVLDERATQCGIKGGRILSSYFQTQQASFTVTAQCGALCKSQALCQSYAVENGYCRLYLLPINTLITKVISGNNTFYDKACATSTDMCQVNGFRGLLNQAFSTSTKLTDNSFGGCSALCKKTAGCKAFSIELVTGGTCRLYKNALTKDFTPDPKNLNIYWDIGCQRSVANNGPSLNAYTPSTTVPNIGTHAALSFAPAENPTRLSTDSPPYTPTSGPTSLDDDEQFMSTYTFEEFPLATVNATGDPPNTSGLAQPTAIPTAPCMVQPGSQAQFSILNENFIPMVSRASNSIGPLLQPTAAPAANDPILSPETYVLPGFYLKAAAGVTTAYDLVYAGTSQLVAMTNTGRIVLTGTSTGTAFKNNLVTSIFNVDCYGRLSVTQGGSSWTWSTSGQTSTLTKASPAKNNMKALPKTIPTIQSARKHRKRNQELAERLVKRSYSDGPAPKCPAQPPALVARTKQGYQLGEGNFCDNLSDYWSLSPFDFDGSCAVQSLCYDQCEDYGWQSCNAIFGTMMILSCADAYDSWWEVAVAVACVAQASYFTGVAATKTGRDLFYKAQDSMCRCFCSSPPDTCVFQNGDFYCADIHGSDDDNCGNCGRQCGPNSKCRNGNCGCPRDQCGTTCLDFRNNPNHCGSCGNVCNPSYCLDGRCYVPDPGSCTPDQSVTNNDFTTYSPTFANWTMAAYPGCTLGSNIDFSPTNYIDQNNNKNRAVLVEMTSLPSSGCQAAMVQAAVKMCPGIQYELTFAMGYVNQVNDNPVQSNADCTVRWLTGTPQPWNSNGAFQSSPNYNIGVSNANYKTFGPWSLHVSKDDAGVTYHKKSNFIDLTAVINCGGATNGAGRFVIRDVQMNPVGSVKKGRSVTEPLTLENGGIVLRRADGGNITDELAPYHPELKVLVTTFDKEAANLTKRADALEAW</sequence>
<evidence type="ECO:0000256" key="1">
    <source>
        <dbReference type="SAM" id="MobiDB-lite"/>
    </source>
</evidence>
<feature type="signal peptide" evidence="2">
    <location>
        <begin position="1"/>
        <end position="18"/>
    </location>
</feature>